<dbReference type="Pfam" id="PF01740">
    <property type="entry name" value="STAS"/>
    <property type="match status" value="1"/>
</dbReference>
<feature type="domain" description="STAS" evidence="1">
    <location>
        <begin position="30"/>
        <end position="130"/>
    </location>
</feature>
<dbReference type="CDD" id="cd07043">
    <property type="entry name" value="STAS_anti-anti-sigma_factors"/>
    <property type="match status" value="1"/>
</dbReference>
<evidence type="ECO:0000313" key="2">
    <source>
        <dbReference type="EMBL" id="PRX45399.1"/>
    </source>
</evidence>
<name>A0A2T0LPZ4_9PSEU</name>
<evidence type="ECO:0000259" key="1">
    <source>
        <dbReference type="PROSITE" id="PS50801"/>
    </source>
</evidence>
<proteinExistence type="predicted"/>
<evidence type="ECO:0000313" key="3">
    <source>
        <dbReference type="Proteomes" id="UP000238362"/>
    </source>
</evidence>
<dbReference type="GO" id="GO:0043856">
    <property type="term" value="F:anti-sigma factor antagonist activity"/>
    <property type="evidence" value="ECO:0007669"/>
    <property type="project" value="TreeGrafter"/>
</dbReference>
<dbReference type="PROSITE" id="PS50801">
    <property type="entry name" value="STAS"/>
    <property type="match status" value="1"/>
</dbReference>
<keyword evidence="3" id="KW-1185">Reference proteome</keyword>
<gene>
    <name evidence="2" type="ORF">B0I33_10962</name>
</gene>
<dbReference type="InterPro" id="IPR036513">
    <property type="entry name" value="STAS_dom_sf"/>
</dbReference>
<dbReference type="AlphaFoldDB" id="A0A2T0LPZ4"/>
<reference evidence="2 3" key="1">
    <citation type="submission" date="2018-03" db="EMBL/GenBank/DDBJ databases">
        <title>Genomic Encyclopedia of Type Strains, Phase III (KMG-III): the genomes of soil and plant-associated and newly described type strains.</title>
        <authorList>
            <person name="Whitman W."/>
        </authorList>
    </citation>
    <scope>NUCLEOTIDE SEQUENCE [LARGE SCALE GENOMIC DNA]</scope>
    <source>
        <strain evidence="2 3">CGMCC 4.7125</strain>
    </source>
</reference>
<dbReference type="Gene3D" id="3.30.750.24">
    <property type="entry name" value="STAS domain"/>
    <property type="match status" value="1"/>
</dbReference>
<dbReference type="PANTHER" id="PTHR33495:SF13">
    <property type="entry name" value="ANTI-SIGMA-F FACTOR ANTAGONIST RSFB"/>
    <property type="match status" value="1"/>
</dbReference>
<dbReference type="EMBL" id="PVNH01000009">
    <property type="protein sequence ID" value="PRX45399.1"/>
    <property type="molecule type" value="Genomic_DNA"/>
</dbReference>
<dbReference type="Proteomes" id="UP000238362">
    <property type="component" value="Unassembled WGS sequence"/>
</dbReference>
<organism evidence="2 3">
    <name type="scientific">Prauserella shujinwangii</name>
    <dbReference type="NCBI Taxonomy" id="1453103"/>
    <lineage>
        <taxon>Bacteria</taxon>
        <taxon>Bacillati</taxon>
        <taxon>Actinomycetota</taxon>
        <taxon>Actinomycetes</taxon>
        <taxon>Pseudonocardiales</taxon>
        <taxon>Pseudonocardiaceae</taxon>
        <taxon>Prauserella</taxon>
    </lineage>
</organism>
<dbReference type="SUPFAM" id="SSF52091">
    <property type="entry name" value="SpoIIaa-like"/>
    <property type="match status" value="1"/>
</dbReference>
<dbReference type="PANTHER" id="PTHR33495">
    <property type="entry name" value="ANTI-SIGMA FACTOR ANTAGONIST TM_1081-RELATED-RELATED"/>
    <property type="match status" value="1"/>
</dbReference>
<comment type="caution">
    <text evidence="2">The sequence shown here is derived from an EMBL/GenBank/DDBJ whole genome shotgun (WGS) entry which is preliminary data.</text>
</comment>
<protein>
    <submittedName>
        <fullName evidence="2">Anti-anti-sigma factor</fullName>
    </submittedName>
</protein>
<dbReference type="InterPro" id="IPR002645">
    <property type="entry name" value="STAS_dom"/>
</dbReference>
<accession>A0A2T0LPZ4</accession>
<sequence length="136" mass="14481">MTGQSASIPWDELIWDAEPFRVTFAVESRGCTVATVVGEIDACTLADLRAAFRERPGDESGALVVDLSRVSFCSAAGLRLLLELLDQAILAGAPFALVFGSGAVRRPLEVLGFADRFPSYPDRATAVAAVCPHLSR</sequence>
<dbReference type="RefSeq" id="WP_181193399.1">
    <property type="nucleotide sequence ID" value="NZ_PVNH01000009.1"/>
</dbReference>